<name>A0ABP5ZRG7_STRLO</name>
<dbReference type="Proteomes" id="UP001501777">
    <property type="component" value="Unassembled WGS sequence"/>
</dbReference>
<sequence length="278" mass="30019">MRRFFNWAARTCLLAYVAMFVAGFFVDALSGWTWIPLCLWLLIGFGVNRRAAGVREQPVTTGCDTEAVEIAVPVTGRWRALNSPASKVPSHGTRAYGQTYAIDIVAEPAEGARPGFGWWPLARRSADFPAFGAELLAVGDATVVRADDRQRDHLSRTSWPAVLYFFVVEGIVRSLGGARRVIGNHVVLDLGDGTYALYAHLQRGSLAVRPGDRVRTGQLLGRCGNSGNSTEPHVHFQLMDSADPDIAHGTPFTWRGVGVPCNGRTFEAGVTAVAAPAA</sequence>
<dbReference type="EMBL" id="BAAASG010000012">
    <property type="protein sequence ID" value="GAA2503117.1"/>
    <property type="molecule type" value="Genomic_DNA"/>
</dbReference>
<dbReference type="PANTHER" id="PTHR21666">
    <property type="entry name" value="PEPTIDASE-RELATED"/>
    <property type="match status" value="1"/>
</dbReference>
<feature type="domain" description="M23ase beta-sheet core" evidence="2">
    <location>
        <begin position="169"/>
        <end position="241"/>
    </location>
</feature>
<evidence type="ECO:0000313" key="3">
    <source>
        <dbReference type="EMBL" id="GAA2503117.1"/>
    </source>
</evidence>
<protein>
    <submittedName>
        <fullName evidence="3">M23 family metallopeptidase</fullName>
    </submittedName>
</protein>
<dbReference type="InterPro" id="IPR050570">
    <property type="entry name" value="Cell_wall_metabolism_enzyme"/>
</dbReference>
<dbReference type="SUPFAM" id="SSF51261">
    <property type="entry name" value="Duplicated hybrid motif"/>
    <property type="match status" value="1"/>
</dbReference>
<accession>A0ABP5ZRG7</accession>
<evidence type="ECO:0000256" key="1">
    <source>
        <dbReference type="SAM" id="Phobius"/>
    </source>
</evidence>
<organism evidence="3 4">
    <name type="scientific">Streptomyces longisporus</name>
    <dbReference type="NCBI Taxonomy" id="1948"/>
    <lineage>
        <taxon>Bacteria</taxon>
        <taxon>Bacillati</taxon>
        <taxon>Actinomycetota</taxon>
        <taxon>Actinomycetes</taxon>
        <taxon>Kitasatosporales</taxon>
        <taxon>Streptomycetaceae</taxon>
        <taxon>Streptomyces</taxon>
    </lineage>
</organism>
<dbReference type="InterPro" id="IPR011055">
    <property type="entry name" value="Dup_hybrid_motif"/>
</dbReference>
<evidence type="ECO:0000313" key="4">
    <source>
        <dbReference type="Proteomes" id="UP001501777"/>
    </source>
</evidence>
<dbReference type="RefSeq" id="WP_344403078.1">
    <property type="nucleotide sequence ID" value="NZ_BAAASG010000012.1"/>
</dbReference>
<comment type="caution">
    <text evidence="3">The sequence shown here is derived from an EMBL/GenBank/DDBJ whole genome shotgun (WGS) entry which is preliminary data.</text>
</comment>
<keyword evidence="1" id="KW-1133">Transmembrane helix</keyword>
<feature type="transmembrane region" description="Helical" evidence="1">
    <location>
        <begin position="7"/>
        <end position="26"/>
    </location>
</feature>
<dbReference type="CDD" id="cd12797">
    <property type="entry name" value="M23_peptidase"/>
    <property type="match status" value="1"/>
</dbReference>
<keyword evidence="1" id="KW-0472">Membrane</keyword>
<dbReference type="Gene3D" id="2.70.70.10">
    <property type="entry name" value="Glucose Permease (Domain IIA)"/>
    <property type="match status" value="1"/>
</dbReference>
<gene>
    <name evidence="3" type="ORF">GCM10010276_52840</name>
</gene>
<dbReference type="PANTHER" id="PTHR21666:SF270">
    <property type="entry name" value="MUREIN HYDROLASE ACTIVATOR ENVC"/>
    <property type="match status" value="1"/>
</dbReference>
<dbReference type="InterPro" id="IPR016047">
    <property type="entry name" value="M23ase_b-sheet_dom"/>
</dbReference>
<proteinExistence type="predicted"/>
<keyword evidence="4" id="KW-1185">Reference proteome</keyword>
<keyword evidence="1" id="KW-0812">Transmembrane</keyword>
<evidence type="ECO:0000259" key="2">
    <source>
        <dbReference type="Pfam" id="PF01551"/>
    </source>
</evidence>
<dbReference type="Pfam" id="PF01551">
    <property type="entry name" value="Peptidase_M23"/>
    <property type="match status" value="1"/>
</dbReference>
<reference evidence="4" key="1">
    <citation type="journal article" date="2019" name="Int. J. Syst. Evol. Microbiol.">
        <title>The Global Catalogue of Microorganisms (GCM) 10K type strain sequencing project: providing services to taxonomists for standard genome sequencing and annotation.</title>
        <authorList>
            <consortium name="The Broad Institute Genomics Platform"/>
            <consortium name="The Broad Institute Genome Sequencing Center for Infectious Disease"/>
            <person name="Wu L."/>
            <person name="Ma J."/>
        </authorList>
    </citation>
    <scope>NUCLEOTIDE SEQUENCE [LARGE SCALE GENOMIC DNA]</scope>
    <source>
        <strain evidence="4">JCM 4395</strain>
    </source>
</reference>